<dbReference type="AlphaFoldDB" id="A0A9P6FFV2"/>
<evidence type="ECO:0000313" key="3">
    <source>
        <dbReference type="Proteomes" id="UP000723463"/>
    </source>
</evidence>
<comment type="caution">
    <text evidence="2">The sequence shown here is derived from an EMBL/GenBank/DDBJ whole genome shotgun (WGS) entry which is preliminary data.</text>
</comment>
<evidence type="ECO:0000313" key="2">
    <source>
        <dbReference type="EMBL" id="KAF9549236.1"/>
    </source>
</evidence>
<feature type="region of interest" description="Disordered" evidence="1">
    <location>
        <begin position="436"/>
        <end position="464"/>
    </location>
</feature>
<organism evidence="2 3">
    <name type="scientific">Mortierella hygrophila</name>
    <dbReference type="NCBI Taxonomy" id="979708"/>
    <lineage>
        <taxon>Eukaryota</taxon>
        <taxon>Fungi</taxon>
        <taxon>Fungi incertae sedis</taxon>
        <taxon>Mucoromycota</taxon>
        <taxon>Mortierellomycotina</taxon>
        <taxon>Mortierellomycetes</taxon>
        <taxon>Mortierellales</taxon>
        <taxon>Mortierellaceae</taxon>
        <taxon>Mortierella</taxon>
    </lineage>
</organism>
<proteinExistence type="predicted"/>
<sequence>MLHLTTRPASVHLNPFNHARLHIQHPQKESIALTKVLTIPLLCDEISSSLTPYTLSLCTRVSRTWHQAFSPVLWANLSFVNQYTVSLFRSSPQIQAAILQHAPHVRSIHSVFCYTFESLPVRVNLFQNLTRLDSLASELHNKGIVDHTNAVRLLEFIKVNTSLREIRLTVFPLANESVSELLGTMLAGHPGLVSATITCFTEAHLRGVRHVLRGAALGRLESLRLTCRGNHSSSAAFSTLPTASTATARTIDQEQDDEMEALLPEGYVARHFKELRVDAELQHIYHLTILPLLRHCPNLESLLVTGLDMTRSTQMQGLCQVLEGTATRLRHLTLACSSSSSSTYDNNGQDEQYSAKLLEACQTDRFQSLVVQSGLFIGRHSIRALLSFSRQHRFTLQELDFENCRGGSVESKDLQLILTSCPNLITFLAMAPPGRITGSSNSSSTTGGNGGGGGGGGSRNSGADMRINIKDLPTGMGNRPAWVCLRLQRLSIGFSGILSLNRSNLRISLSNYLASTDNNESYVVTGVNIGEGAGTSAKIYVDHIYSQLALLTELRTLHLGGEIEPAPGPGSATAAAYASAFPTDPSPLPSSFDLTMRSGLARLETLSQLQELDVQRLWHHRISAPECAWMARSFPCLRTFRGSASAVLMNVSEAGASSAGGVRKPVFVGEMKKLCPKVEVWVGSQRM</sequence>
<feature type="compositionally biased region" description="Low complexity" evidence="1">
    <location>
        <begin position="437"/>
        <end position="446"/>
    </location>
</feature>
<gene>
    <name evidence="2" type="ORF">EC957_004536</name>
</gene>
<feature type="compositionally biased region" description="Gly residues" evidence="1">
    <location>
        <begin position="447"/>
        <end position="459"/>
    </location>
</feature>
<keyword evidence="3" id="KW-1185">Reference proteome</keyword>
<reference evidence="2" key="1">
    <citation type="journal article" date="2020" name="Fungal Divers.">
        <title>Resolving the Mortierellaceae phylogeny through synthesis of multi-gene phylogenetics and phylogenomics.</title>
        <authorList>
            <person name="Vandepol N."/>
            <person name="Liber J."/>
            <person name="Desiro A."/>
            <person name="Na H."/>
            <person name="Kennedy M."/>
            <person name="Barry K."/>
            <person name="Grigoriev I.V."/>
            <person name="Miller A.N."/>
            <person name="O'Donnell K."/>
            <person name="Stajich J.E."/>
            <person name="Bonito G."/>
        </authorList>
    </citation>
    <scope>NUCLEOTIDE SEQUENCE</scope>
    <source>
        <strain evidence="2">NRRL 2591</strain>
    </source>
</reference>
<dbReference type="Proteomes" id="UP000723463">
    <property type="component" value="Unassembled WGS sequence"/>
</dbReference>
<protein>
    <recommendedName>
        <fullName evidence="4">F-box domain-containing protein</fullName>
    </recommendedName>
</protein>
<evidence type="ECO:0000256" key="1">
    <source>
        <dbReference type="SAM" id="MobiDB-lite"/>
    </source>
</evidence>
<dbReference type="Gene3D" id="3.80.10.10">
    <property type="entry name" value="Ribonuclease Inhibitor"/>
    <property type="match status" value="1"/>
</dbReference>
<dbReference type="EMBL" id="JAAAXW010000021">
    <property type="protein sequence ID" value="KAF9549236.1"/>
    <property type="molecule type" value="Genomic_DNA"/>
</dbReference>
<name>A0A9P6FFV2_9FUNG</name>
<accession>A0A9P6FFV2</accession>
<dbReference type="SUPFAM" id="SSF52047">
    <property type="entry name" value="RNI-like"/>
    <property type="match status" value="1"/>
</dbReference>
<evidence type="ECO:0008006" key="4">
    <source>
        <dbReference type="Google" id="ProtNLM"/>
    </source>
</evidence>
<dbReference type="InterPro" id="IPR032675">
    <property type="entry name" value="LRR_dom_sf"/>
</dbReference>